<keyword evidence="3 6" id="KW-0812">Transmembrane</keyword>
<evidence type="ECO:0000256" key="2">
    <source>
        <dbReference type="ARBA" id="ARBA00007362"/>
    </source>
</evidence>
<dbReference type="RefSeq" id="WP_310272162.1">
    <property type="nucleotide sequence ID" value="NZ_JAVDXU010000005.1"/>
</dbReference>
<feature type="transmembrane region" description="Helical" evidence="6">
    <location>
        <begin position="89"/>
        <end position="108"/>
    </location>
</feature>
<dbReference type="InterPro" id="IPR050638">
    <property type="entry name" value="AA-Vitamin_Transporters"/>
</dbReference>
<organism evidence="8 9">
    <name type="scientific">Roseateles saccharophilus</name>
    <name type="common">Pseudomonas saccharophila</name>
    <dbReference type="NCBI Taxonomy" id="304"/>
    <lineage>
        <taxon>Bacteria</taxon>
        <taxon>Pseudomonadati</taxon>
        <taxon>Pseudomonadota</taxon>
        <taxon>Betaproteobacteria</taxon>
        <taxon>Burkholderiales</taxon>
        <taxon>Sphaerotilaceae</taxon>
        <taxon>Roseateles</taxon>
    </lineage>
</organism>
<feature type="transmembrane region" description="Helical" evidence="6">
    <location>
        <begin position="236"/>
        <end position="256"/>
    </location>
</feature>
<gene>
    <name evidence="8" type="ORF">J2X20_005330</name>
</gene>
<dbReference type="EMBL" id="JAVDXU010000005">
    <property type="protein sequence ID" value="MDR7272647.1"/>
    <property type="molecule type" value="Genomic_DNA"/>
</dbReference>
<comment type="caution">
    <text evidence="8">The sequence shown here is derived from an EMBL/GenBank/DDBJ whole genome shotgun (WGS) entry which is preliminary data.</text>
</comment>
<evidence type="ECO:0000256" key="3">
    <source>
        <dbReference type="ARBA" id="ARBA00022692"/>
    </source>
</evidence>
<feature type="domain" description="EamA" evidence="7">
    <location>
        <begin position="4"/>
        <end position="136"/>
    </location>
</feature>
<evidence type="ECO:0000256" key="4">
    <source>
        <dbReference type="ARBA" id="ARBA00022989"/>
    </source>
</evidence>
<dbReference type="Pfam" id="PF00892">
    <property type="entry name" value="EamA"/>
    <property type="match status" value="2"/>
</dbReference>
<dbReference type="Proteomes" id="UP001180453">
    <property type="component" value="Unassembled WGS sequence"/>
</dbReference>
<reference evidence="8 9" key="1">
    <citation type="submission" date="2023-07" db="EMBL/GenBank/DDBJ databases">
        <title>Sorghum-associated microbial communities from plants grown in Nebraska, USA.</title>
        <authorList>
            <person name="Schachtman D."/>
        </authorList>
    </citation>
    <scope>NUCLEOTIDE SEQUENCE [LARGE SCALE GENOMIC DNA]</scope>
    <source>
        <strain evidence="8 9">BE314</strain>
    </source>
</reference>
<evidence type="ECO:0000256" key="5">
    <source>
        <dbReference type="ARBA" id="ARBA00023136"/>
    </source>
</evidence>
<evidence type="ECO:0000259" key="7">
    <source>
        <dbReference type="Pfam" id="PF00892"/>
    </source>
</evidence>
<keyword evidence="5 6" id="KW-0472">Membrane</keyword>
<dbReference type="PANTHER" id="PTHR32322">
    <property type="entry name" value="INNER MEMBRANE TRANSPORTER"/>
    <property type="match status" value="1"/>
</dbReference>
<feature type="transmembrane region" description="Helical" evidence="6">
    <location>
        <begin position="64"/>
        <end position="83"/>
    </location>
</feature>
<feature type="transmembrane region" description="Helical" evidence="6">
    <location>
        <begin position="34"/>
        <end position="52"/>
    </location>
</feature>
<name>A0ABU1YUX4_ROSSA</name>
<evidence type="ECO:0000313" key="9">
    <source>
        <dbReference type="Proteomes" id="UP001180453"/>
    </source>
</evidence>
<feature type="domain" description="EamA" evidence="7">
    <location>
        <begin position="148"/>
        <end position="278"/>
    </location>
</feature>
<feature type="transmembrane region" description="Helical" evidence="6">
    <location>
        <begin position="172"/>
        <end position="194"/>
    </location>
</feature>
<proteinExistence type="inferred from homology"/>
<accession>A0ABU1YUX4</accession>
<keyword evidence="9" id="KW-1185">Reference proteome</keyword>
<protein>
    <submittedName>
        <fullName evidence="8">Drug/metabolite transporter (DMT)-like permease</fullName>
    </submittedName>
</protein>
<feature type="transmembrane region" description="Helical" evidence="6">
    <location>
        <begin position="120"/>
        <end position="139"/>
    </location>
</feature>
<feature type="transmembrane region" description="Helical" evidence="6">
    <location>
        <begin position="262"/>
        <end position="279"/>
    </location>
</feature>
<comment type="subcellular location">
    <subcellularLocation>
        <location evidence="1">Membrane</location>
        <topology evidence="1">Multi-pass membrane protein</topology>
    </subcellularLocation>
</comment>
<dbReference type="InterPro" id="IPR000620">
    <property type="entry name" value="EamA_dom"/>
</dbReference>
<keyword evidence="4 6" id="KW-1133">Transmembrane helix</keyword>
<evidence type="ECO:0000256" key="1">
    <source>
        <dbReference type="ARBA" id="ARBA00004141"/>
    </source>
</evidence>
<dbReference type="PANTHER" id="PTHR32322:SF2">
    <property type="entry name" value="EAMA DOMAIN-CONTAINING PROTEIN"/>
    <property type="match status" value="1"/>
</dbReference>
<feature type="transmembrane region" description="Helical" evidence="6">
    <location>
        <begin position="206"/>
        <end position="229"/>
    </location>
</feature>
<evidence type="ECO:0000256" key="6">
    <source>
        <dbReference type="SAM" id="Phobius"/>
    </source>
</evidence>
<comment type="similarity">
    <text evidence="2">Belongs to the EamA transporter family.</text>
</comment>
<sequence length="294" mass="30489">MSRRGLLLFVLLSLLWGIPYLLIKIAVAEVAVPFIVFARSALGAAVLLPFALRGEGFAAVRAHWRPVLAFAVVEMIIPQGLVVHGETRISSSMAGLLVAATPIITVALNRLRRDHDRLGAGRLAGLLLGFAGVAVLALPELGGDLLSVLEVLLAAACYAVGSMIAARWLGPLPAIPMTATCLAFAALAYLLPALGSWPPAWPSHEASFAIVALGMACTAVAFAAFFLLIREVGSERAVVITYTAPPVAVAAGVTMLGEPLDGRILVAFALILCGAWLATSRGPRLTATASAAKG</sequence>
<evidence type="ECO:0000313" key="8">
    <source>
        <dbReference type="EMBL" id="MDR7272647.1"/>
    </source>
</evidence>
<dbReference type="SUPFAM" id="SSF103481">
    <property type="entry name" value="Multidrug resistance efflux transporter EmrE"/>
    <property type="match status" value="2"/>
</dbReference>
<dbReference type="InterPro" id="IPR037185">
    <property type="entry name" value="EmrE-like"/>
</dbReference>
<feature type="transmembrane region" description="Helical" evidence="6">
    <location>
        <begin position="145"/>
        <end position="165"/>
    </location>
</feature>